<evidence type="ECO:0000313" key="1">
    <source>
        <dbReference type="EMBL" id="GHD56196.1"/>
    </source>
</evidence>
<evidence type="ECO:0008006" key="3">
    <source>
        <dbReference type="Google" id="ProtNLM"/>
    </source>
</evidence>
<name>A0ABQ3GUU6_9NEIS</name>
<dbReference type="PIRSF" id="PIRSF028304">
    <property type="entry name" value="UCP028304"/>
    <property type="match status" value="1"/>
</dbReference>
<evidence type="ECO:0000313" key="2">
    <source>
        <dbReference type="Proteomes" id="UP000604737"/>
    </source>
</evidence>
<sequence>MSSDSLDPLLLDYYQRELAWLRNAGSDFAARYPKIAHRLDVSAEESADPHVERLLEGFAFLNARLQRRLDDDFSQLTDALLEQLYPYALRPMPSTAIVRFEPDPTKGNLAEGYVIERDTALFTTTDAGESLHFRSTAPITLWPIEVADVMLLPAEEAQSVTGLAEARSALRLRLACQAPHSWAALPLQTLRIHLAGTPMNAAALYDLLGAHVIGMFAALPNQPARVLPGCTPRPVGFDADEALLPLEDGVLPAYRLLLEYFAAPAKFLFFDLPIRIPDRAAEQLELIIAFDRAPPQRLHLGAGDIALGCTPGINLFPRTSEPLRPDSTRSEYRLVADSHRERSHEIYSVRQVRAGTHDGATVIPAYFEFSHGTQNQGTWWHARRVGNFAYDRSGSEMLLSWVDANFAPEQAPDRTLTAELLCTNRGLAEGVPAGTPLSFQRSGPVARARLLTKPSAQTSAPLAGASRWRLVSQLSLNHLSLVEDTQPLAALQEILALYNLNDSQTARRQIAGITHLETRRAVAHVGRQAWRGWRNGLEVRLTLDEVHFTGASRVLFSGVVAHFLAQYASINRFVRTVLVERDRDIKTWQPLVGDPLIL</sequence>
<reference evidence="2" key="1">
    <citation type="journal article" date="2019" name="Int. J. Syst. Evol. Microbiol.">
        <title>The Global Catalogue of Microorganisms (GCM) 10K type strain sequencing project: providing services to taxonomists for standard genome sequencing and annotation.</title>
        <authorList>
            <consortium name="The Broad Institute Genomics Platform"/>
            <consortium name="The Broad Institute Genome Sequencing Center for Infectious Disease"/>
            <person name="Wu L."/>
            <person name="Ma J."/>
        </authorList>
    </citation>
    <scope>NUCLEOTIDE SEQUENCE [LARGE SCALE GENOMIC DNA]</scope>
    <source>
        <strain evidence="2">KCTC 23701</strain>
    </source>
</reference>
<protein>
    <recommendedName>
        <fullName evidence="3">Type VI secretion system baseplate subunit TssF</fullName>
    </recommendedName>
</protein>
<accession>A0ABQ3GUU6</accession>
<keyword evidence="2" id="KW-1185">Reference proteome</keyword>
<dbReference type="EMBL" id="BMYO01000001">
    <property type="protein sequence ID" value="GHD56196.1"/>
    <property type="molecule type" value="Genomic_DNA"/>
</dbReference>
<dbReference type="Proteomes" id="UP000604737">
    <property type="component" value="Unassembled WGS sequence"/>
</dbReference>
<dbReference type="NCBIfam" id="TIGR03359">
    <property type="entry name" value="VI_chp_6"/>
    <property type="match status" value="1"/>
</dbReference>
<dbReference type="Pfam" id="PF05947">
    <property type="entry name" value="T6SS_TssF"/>
    <property type="match status" value="1"/>
</dbReference>
<dbReference type="RefSeq" id="WP_189458360.1">
    <property type="nucleotide sequence ID" value="NZ_BMYO01000001.1"/>
</dbReference>
<dbReference type="PANTHER" id="PTHR35370:SF1">
    <property type="entry name" value="TYPE VI SECRETION SYSTEM COMPONENT TSSF1"/>
    <property type="match status" value="1"/>
</dbReference>
<comment type="caution">
    <text evidence="1">The sequence shown here is derived from an EMBL/GenBank/DDBJ whole genome shotgun (WGS) entry which is preliminary data.</text>
</comment>
<organism evidence="1 2">
    <name type="scientific">Jeongeupia chitinilytica</name>
    <dbReference type="NCBI Taxonomy" id="1041641"/>
    <lineage>
        <taxon>Bacteria</taxon>
        <taxon>Pseudomonadati</taxon>
        <taxon>Pseudomonadota</taxon>
        <taxon>Betaproteobacteria</taxon>
        <taxon>Neisseriales</taxon>
        <taxon>Chitinibacteraceae</taxon>
        <taxon>Jeongeupia</taxon>
    </lineage>
</organism>
<dbReference type="InterPro" id="IPR010272">
    <property type="entry name" value="T6SS_TssF"/>
</dbReference>
<dbReference type="PANTHER" id="PTHR35370">
    <property type="entry name" value="CYTOPLASMIC PROTEIN-RELATED-RELATED"/>
    <property type="match status" value="1"/>
</dbReference>
<gene>
    <name evidence="1" type="ORF">GCM10007350_02800</name>
</gene>
<proteinExistence type="predicted"/>